<feature type="transmembrane region" description="Helical" evidence="1">
    <location>
        <begin position="146"/>
        <end position="173"/>
    </location>
</feature>
<keyword evidence="1" id="KW-0472">Membrane</keyword>
<dbReference type="EMBL" id="JADEWZ010000059">
    <property type="protein sequence ID" value="MBE9118742.1"/>
    <property type="molecule type" value="Genomic_DNA"/>
</dbReference>
<proteinExistence type="predicted"/>
<feature type="transmembrane region" description="Helical" evidence="1">
    <location>
        <begin position="42"/>
        <end position="68"/>
    </location>
</feature>
<accession>A0A8J7IXG6</accession>
<dbReference type="InterPro" id="IPR025196">
    <property type="entry name" value="DUF4126"/>
</dbReference>
<keyword evidence="4" id="KW-1185">Reference proteome</keyword>
<sequence length="188" mass="19923">METLLAICLGIALSSACGFRIFIPPLVMSVAALQGNLPLAPGFEWIGTYPAFLVFAIAVIVEIVAYYLPVASSFLDEIEIPIAIVMGTIVVASLLGEIDPFLQWTIAALIGGGAAGIIEGINAIDRVASSRRKTAADISLNSTIEVLSATLLSVLALRLPLFTGLLAVSLLAFSFNQLSRFWVVETKK</sequence>
<feature type="domain" description="DUF4126" evidence="2">
    <location>
        <begin position="7"/>
        <end position="175"/>
    </location>
</feature>
<feature type="transmembrane region" description="Helical" evidence="1">
    <location>
        <begin position="104"/>
        <end position="125"/>
    </location>
</feature>
<evidence type="ECO:0000259" key="2">
    <source>
        <dbReference type="Pfam" id="PF13548"/>
    </source>
</evidence>
<evidence type="ECO:0000313" key="4">
    <source>
        <dbReference type="Proteomes" id="UP000654482"/>
    </source>
</evidence>
<evidence type="ECO:0000313" key="3">
    <source>
        <dbReference type="EMBL" id="MBE9118742.1"/>
    </source>
</evidence>
<keyword evidence="1" id="KW-0812">Transmembrane</keyword>
<evidence type="ECO:0000256" key="1">
    <source>
        <dbReference type="SAM" id="Phobius"/>
    </source>
</evidence>
<protein>
    <submittedName>
        <fullName evidence="3">DUF4126 domain-containing protein</fullName>
    </submittedName>
</protein>
<organism evidence="3 4">
    <name type="scientific">Lusitaniella coriacea LEGE 07157</name>
    <dbReference type="NCBI Taxonomy" id="945747"/>
    <lineage>
        <taxon>Bacteria</taxon>
        <taxon>Bacillati</taxon>
        <taxon>Cyanobacteriota</taxon>
        <taxon>Cyanophyceae</taxon>
        <taxon>Spirulinales</taxon>
        <taxon>Lusitaniellaceae</taxon>
        <taxon>Lusitaniella</taxon>
    </lineage>
</organism>
<name>A0A8J7IXG6_9CYAN</name>
<gene>
    <name evidence="3" type="ORF">IQ249_22905</name>
</gene>
<dbReference type="Proteomes" id="UP000654482">
    <property type="component" value="Unassembled WGS sequence"/>
</dbReference>
<keyword evidence="1" id="KW-1133">Transmembrane helix</keyword>
<reference evidence="3" key="1">
    <citation type="submission" date="2020-10" db="EMBL/GenBank/DDBJ databases">
        <authorList>
            <person name="Castelo-Branco R."/>
            <person name="Eusebio N."/>
            <person name="Adriana R."/>
            <person name="Vieira A."/>
            <person name="Brugerolle De Fraissinette N."/>
            <person name="Rezende De Castro R."/>
            <person name="Schneider M.P."/>
            <person name="Vasconcelos V."/>
            <person name="Leao P.N."/>
        </authorList>
    </citation>
    <scope>NUCLEOTIDE SEQUENCE</scope>
    <source>
        <strain evidence="3">LEGE 07157</strain>
    </source>
</reference>
<dbReference type="Pfam" id="PF13548">
    <property type="entry name" value="DUF4126"/>
    <property type="match status" value="1"/>
</dbReference>
<dbReference type="AlphaFoldDB" id="A0A8J7IXG6"/>
<comment type="caution">
    <text evidence="3">The sequence shown here is derived from an EMBL/GenBank/DDBJ whole genome shotgun (WGS) entry which is preliminary data.</text>
</comment>
<feature type="transmembrane region" description="Helical" evidence="1">
    <location>
        <begin position="80"/>
        <end position="98"/>
    </location>
</feature>